<dbReference type="Proteomes" id="UP001608902">
    <property type="component" value="Unassembled WGS sequence"/>
</dbReference>
<dbReference type="PANTHER" id="PTHR28583:SF4">
    <property type="entry name" value="N-ACYLETHANOLAMINE-HYDROLYZING ACID AMIDASE"/>
    <property type="match status" value="1"/>
</dbReference>
<accession>A0ABD6F2T5</accession>
<gene>
    <name evidence="1" type="ORF">AB6A40_010476</name>
</gene>
<sequence length="178" mass="20050">MALNLSSLTPLRQSTSKANALAAHMMGLQDDSKGISARSGIEYCHLVGFNILYDITNFNDLIGFAPVGCTSIVVENSEHRIIHGRNLDYFMTDLMKNLSIMVDFVRKDQVLYSGLTFAFFAGLTTGQKPNAFTISLNARRTGWYIYTLLMEVYTLFRNPIGLEIRSVGLNCFLFTLWR</sequence>
<comment type="caution">
    <text evidence="1">The sequence shown here is derived from an EMBL/GenBank/DDBJ whole genome shotgun (WGS) entry which is preliminary data.</text>
</comment>
<name>A0ABD6F2T5_9BILA</name>
<dbReference type="PANTHER" id="PTHR28583">
    <property type="entry name" value="ACID AMIDASE"/>
    <property type="match status" value="1"/>
</dbReference>
<proteinExistence type="predicted"/>
<dbReference type="AlphaFoldDB" id="A0ABD6F2T5"/>
<evidence type="ECO:0000313" key="1">
    <source>
        <dbReference type="EMBL" id="MFH4983767.1"/>
    </source>
</evidence>
<evidence type="ECO:0000313" key="2">
    <source>
        <dbReference type="Proteomes" id="UP001608902"/>
    </source>
</evidence>
<protein>
    <submittedName>
        <fullName evidence="1">Uncharacterized protein</fullName>
    </submittedName>
</protein>
<keyword evidence="2" id="KW-1185">Reference proteome</keyword>
<dbReference type="EMBL" id="JBGFUD010013658">
    <property type="protein sequence ID" value="MFH4983767.1"/>
    <property type="molecule type" value="Genomic_DNA"/>
</dbReference>
<organism evidence="1 2">
    <name type="scientific">Gnathostoma spinigerum</name>
    <dbReference type="NCBI Taxonomy" id="75299"/>
    <lineage>
        <taxon>Eukaryota</taxon>
        <taxon>Metazoa</taxon>
        <taxon>Ecdysozoa</taxon>
        <taxon>Nematoda</taxon>
        <taxon>Chromadorea</taxon>
        <taxon>Rhabditida</taxon>
        <taxon>Spirurina</taxon>
        <taxon>Gnathostomatomorpha</taxon>
        <taxon>Gnathostomatoidea</taxon>
        <taxon>Gnathostomatidae</taxon>
        <taxon>Gnathostoma</taxon>
    </lineage>
</organism>
<reference evidence="1 2" key="1">
    <citation type="submission" date="2024-08" db="EMBL/GenBank/DDBJ databases">
        <title>Gnathostoma spinigerum genome.</title>
        <authorList>
            <person name="Gonzalez-Bertolin B."/>
            <person name="Monzon S."/>
            <person name="Zaballos A."/>
            <person name="Jimenez P."/>
            <person name="Dekumyoy P."/>
            <person name="Varona S."/>
            <person name="Cuesta I."/>
            <person name="Sumanam S."/>
            <person name="Adisakwattana P."/>
            <person name="Gasser R.B."/>
            <person name="Hernandez-Gonzalez A."/>
            <person name="Young N.D."/>
            <person name="Perteguer M.J."/>
        </authorList>
    </citation>
    <scope>NUCLEOTIDE SEQUENCE [LARGE SCALE GENOMIC DNA]</scope>
    <source>
        <strain evidence="1">AL3</strain>
        <tissue evidence="1">Liver</tissue>
    </source>
</reference>